<evidence type="ECO:0000313" key="2">
    <source>
        <dbReference type="Proteomes" id="UP000707731"/>
    </source>
</evidence>
<proteinExistence type="predicted"/>
<comment type="caution">
    <text evidence="1">The sequence shown here is derived from an EMBL/GenBank/DDBJ whole genome shotgun (WGS) entry which is preliminary data.</text>
</comment>
<dbReference type="Proteomes" id="UP000707731">
    <property type="component" value="Unassembled WGS sequence"/>
</dbReference>
<evidence type="ECO:0008006" key="3">
    <source>
        <dbReference type="Google" id="ProtNLM"/>
    </source>
</evidence>
<protein>
    <recommendedName>
        <fullName evidence="3">UspA domain-containing protein</fullName>
    </recommendedName>
</protein>
<dbReference type="EMBL" id="JADLQN010000002">
    <property type="protein sequence ID" value="MBF6356355.1"/>
    <property type="molecule type" value="Genomic_DNA"/>
</dbReference>
<sequence>MAFTVSVDASPLVVAMAVARHVAEFEAVAVVVPGFEHADPVRHVVTDVAALVTPMAVYPKGFRWIPPDSEEEGS</sequence>
<keyword evidence="2" id="KW-1185">Reference proteome</keyword>
<gene>
    <name evidence="1" type="ORF">IU449_17690</name>
</gene>
<reference evidence="1 2" key="1">
    <citation type="submission" date="2020-10" db="EMBL/GenBank/DDBJ databases">
        <title>Identification of Nocardia species via Next-generation sequencing and recognition of intraspecies genetic diversity.</title>
        <authorList>
            <person name="Li P."/>
            <person name="Li P."/>
            <person name="Lu B."/>
        </authorList>
    </citation>
    <scope>NUCLEOTIDE SEQUENCE [LARGE SCALE GENOMIC DNA]</scope>
    <source>
        <strain evidence="1 2">BJ06-0143</strain>
    </source>
</reference>
<accession>A0ABS0DD37</accession>
<evidence type="ECO:0000313" key="1">
    <source>
        <dbReference type="EMBL" id="MBF6356355.1"/>
    </source>
</evidence>
<organism evidence="1 2">
    <name type="scientific">Nocardia higoensis</name>
    <dbReference type="NCBI Taxonomy" id="228599"/>
    <lineage>
        <taxon>Bacteria</taxon>
        <taxon>Bacillati</taxon>
        <taxon>Actinomycetota</taxon>
        <taxon>Actinomycetes</taxon>
        <taxon>Mycobacteriales</taxon>
        <taxon>Nocardiaceae</taxon>
        <taxon>Nocardia</taxon>
    </lineage>
</organism>
<name>A0ABS0DD37_9NOCA</name>